<dbReference type="RefSeq" id="WP_006914619.1">
    <property type="nucleotide sequence ID" value="NZ_AFNV02000028.1"/>
</dbReference>
<reference evidence="3 4" key="1">
    <citation type="journal article" date="2011" name="J. Bacteriol.">
        <title>Genome sequence of Salinisphaera shabanensis, a gammaproteobacterium from the harsh, variable environment of the brine-seawater interface of the Shaban Deep in the Red Sea.</title>
        <authorList>
            <person name="Antunes A."/>
            <person name="Alam I."/>
            <person name="Bajic V.B."/>
            <person name="Stingl U."/>
        </authorList>
    </citation>
    <scope>NUCLEOTIDE SEQUENCE [LARGE SCALE GENOMIC DNA]</scope>
    <source>
        <strain evidence="3 4">E1L3A</strain>
    </source>
</reference>
<dbReference type="OrthoDB" id="5298032at2"/>
<feature type="region of interest" description="Disordered" evidence="1">
    <location>
        <begin position="1"/>
        <end position="48"/>
    </location>
</feature>
<gene>
    <name evidence="3" type="ORF">SSPSH_003402</name>
</gene>
<comment type="caution">
    <text evidence="3">The sequence shown here is derived from an EMBL/GenBank/DDBJ whole genome shotgun (WGS) entry which is preliminary data.</text>
</comment>
<feature type="compositionally biased region" description="Low complexity" evidence="1">
    <location>
        <begin position="28"/>
        <end position="37"/>
    </location>
</feature>
<feature type="domain" description="Anti-sigma-28 factor FlgM C-terminal" evidence="2">
    <location>
        <begin position="45"/>
        <end position="80"/>
    </location>
</feature>
<proteinExistence type="predicted"/>
<dbReference type="STRING" id="1033802.SSPSH_003402"/>
<dbReference type="Proteomes" id="UP000006242">
    <property type="component" value="Unassembled WGS sequence"/>
</dbReference>
<accession>U2EIA7</accession>
<reference evidence="3 4" key="2">
    <citation type="journal article" date="2013" name="PLoS ONE">
        <title>INDIGO - INtegrated Data Warehouse of MIcrobial GenOmes with Examples from the Red Sea Extremophiles.</title>
        <authorList>
            <person name="Alam I."/>
            <person name="Antunes A."/>
            <person name="Kamau A.A."/>
            <person name="Ba Alawi W."/>
            <person name="Kalkatawi M."/>
            <person name="Stingl U."/>
            <person name="Bajic V.B."/>
        </authorList>
    </citation>
    <scope>NUCLEOTIDE SEQUENCE [LARGE SCALE GENOMIC DNA]</scope>
    <source>
        <strain evidence="3 4">E1L3A</strain>
    </source>
</reference>
<evidence type="ECO:0000259" key="2">
    <source>
        <dbReference type="Pfam" id="PF04316"/>
    </source>
</evidence>
<dbReference type="AlphaFoldDB" id="U2EIA7"/>
<dbReference type="Pfam" id="PF04316">
    <property type="entry name" value="FlgM"/>
    <property type="match status" value="1"/>
</dbReference>
<organism evidence="3 4">
    <name type="scientific">Salinisphaera shabanensis E1L3A</name>
    <dbReference type="NCBI Taxonomy" id="1033802"/>
    <lineage>
        <taxon>Bacteria</taxon>
        <taxon>Pseudomonadati</taxon>
        <taxon>Pseudomonadota</taxon>
        <taxon>Gammaproteobacteria</taxon>
        <taxon>Salinisphaerales</taxon>
        <taxon>Salinisphaeraceae</taxon>
        <taxon>Salinisphaera</taxon>
    </lineage>
</organism>
<name>U2EIA7_9GAMM</name>
<keyword evidence="4" id="KW-1185">Reference proteome</keyword>
<evidence type="ECO:0000256" key="1">
    <source>
        <dbReference type="SAM" id="MobiDB-lite"/>
    </source>
</evidence>
<feature type="compositionally biased region" description="Polar residues" evidence="1">
    <location>
        <begin position="1"/>
        <end position="12"/>
    </location>
</feature>
<keyword evidence="3" id="KW-0282">Flagellum</keyword>
<feature type="compositionally biased region" description="Basic and acidic residues" evidence="1">
    <location>
        <begin position="16"/>
        <end position="27"/>
    </location>
</feature>
<keyword evidence="3" id="KW-0966">Cell projection</keyword>
<dbReference type="InterPro" id="IPR035890">
    <property type="entry name" value="Anti-sigma-28_factor_FlgM_sf"/>
</dbReference>
<dbReference type="SUPFAM" id="SSF101498">
    <property type="entry name" value="Anti-sigma factor FlgM"/>
    <property type="match status" value="1"/>
</dbReference>
<sequence>MKIDPTQNTPRIANTEIRDIKKTDEAKSGAQAPAASARFQPSGISDASQDIDMARVNEIRDAISQGKLEIRSDKIADGLIASAQALVSGKS</sequence>
<evidence type="ECO:0000313" key="4">
    <source>
        <dbReference type="Proteomes" id="UP000006242"/>
    </source>
</evidence>
<protein>
    <submittedName>
        <fullName evidence="3">Negative regulator of flagellin synthesi protein</fullName>
    </submittedName>
</protein>
<dbReference type="EMBL" id="AFNV02000028">
    <property type="protein sequence ID" value="ERJ17815.1"/>
    <property type="molecule type" value="Genomic_DNA"/>
</dbReference>
<dbReference type="InterPro" id="IPR031316">
    <property type="entry name" value="FlgM_C"/>
</dbReference>
<evidence type="ECO:0000313" key="3">
    <source>
        <dbReference type="EMBL" id="ERJ17815.1"/>
    </source>
</evidence>
<dbReference type="eggNOG" id="COG2747">
    <property type="taxonomic scope" value="Bacteria"/>
</dbReference>
<keyword evidence="3" id="KW-0969">Cilium</keyword>